<dbReference type="Proteomes" id="UP000777265">
    <property type="component" value="Unassembled WGS sequence"/>
</dbReference>
<reference evidence="1" key="2">
    <citation type="submission" date="2020-01" db="EMBL/GenBank/DDBJ databases">
        <authorList>
            <person name="Campanaro S."/>
        </authorList>
    </citation>
    <scope>NUCLEOTIDE SEQUENCE</scope>
    <source>
        <strain evidence="1">AS06rmzACSIP_7</strain>
    </source>
</reference>
<comment type="caution">
    <text evidence="1">The sequence shown here is derived from an EMBL/GenBank/DDBJ whole genome shotgun (WGS) entry which is preliminary data.</text>
</comment>
<accession>A0A971M2N6</accession>
<sequence length="199" mass="21805">MWVVYRKGARSIIGITAVGGIDPDKETAIKEVVGGTVAPGDISEYEAIQVTDREKISQYLEAFPGRLVVTGTTKQPRLVIREPEVFSLYITTDAGDKHPIDGIPTIPADGTSSVLITIQKVDERAKPQTGKKDNDQLYLRANHGIIRDAAGKEAISSITLDKGEARIRLFSETVKRVATIQIMANNPDIQDCMLRVEFV</sequence>
<dbReference type="EMBL" id="JAAYEE010000094">
    <property type="protein sequence ID" value="NLW34903.1"/>
    <property type="molecule type" value="Genomic_DNA"/>
</dbReference>
<gene>
    <name evidence="1" type="ORF">GXY80_05390</name>
</gene>
<evidence type="ECO:0000313" key="1">
    <source>
        <dbReference type="EMBL" id="NLW34903.1"/>
    </source>
</evidence>
<organism evidence="1 2">
    <name type="scientific">Syntrophorhabdus aromaticivorans</name>
    <dbReference type="NCBI Taxonomy" id="328301"/>
    <lineage>
        <taxon>Bacteria</taxon>
        <taxon>Pseudomonadati</taxon>
        <taxon>Thermodesulfobacteriota</taxon>
        <taxon>Syntrophorhabdia</taxon>
        <taxon>Syntrophorhabdales</taxon>
        <taxon>Syntrophorhabdaceae</taxon>
        <taxon>Syntrophorhabdus</taxon>
    </lineage>
</organism>
<protein>
    <submittedName>
        <fullName evidence="1">Uncharacterized protein</fullName>
    </submittedName>
</protein>
<proteinExistence type="predicted"/>
<dbReference type="AlphaFoldDB" id="A0A971M2N6"/>
<name>A0A971M2N6_9BACT</name>
<evidence type="ECO:0000313" key="2">
    <source>
        <dbReference type="Proteomes" id="UP000777265"/>
    </source>
</evidence>
<reference evidence="1" key="1">
    <citation type="journal article" date="2020" name="Biotechnol. Biofuels">
        <title>New insights from the biogas microbiome by comprehensive genome-resolved metagenomics of nearly 1600 species originating from multiple anaerobic digesters.</title>
        <authorList>
            <person name="Campanaro S."/>
            <person name="Treu L."/>
            <person name="Rodriguez-R L.M."/>
            <person name="Kovalovszki A."/>
            <person name="Ziels R.M."/>
            <person name="Maus I."/>
            <person name="Zhu X."/>
            <person name="Kougias P.G."/>
            <person name="Basile A."/>
            <person name="Luo G."/>
            <person name="Schluter A."/>
            <person name="Konstantinidis K.T."/>
            <person name="Angelidaki I."/>
        </authorList>
    </citation>
    <scope>NUCLEOTIDE SEQUENCE</scope>
    <source>
        <strain evidence="1">AS06rmzACSIP_7</strain>
    </source>
</reference>